<dbReference type="AlphaFoldDB" id="A0A327PA61"/>
<dbReference type="Proteomes" id="UP000249610">
    <property type="component" value="Unassembled WGS sequence"/>
</dbReference>
<dbReference type="InterPro" id="IPR001041">
    <property type="entry name" value="2Fe-2S_ferredoxin-type"/>
</dbReference>
<dbReference type="InterPro" id="IPR036010">
    <property type="entry name" value="2Fe-2S_ferredoxin-like_sf"/>
</dbReference>
<keyword evidence="1" id="KW-0001">2Fe-2S</keyword>
<evidence type="ECO:0000256" key="2">
    <source>
        <dbReference type="ARBA" id="ARBA00022723"/>
    </source>
</evidence>
<keyword evidence="2" id="KW-0479">Metal-binding</keyword>
<dbReference type="Gene3D" id="1.10.150.120">
    <property type="entry name" value="[2Fe-2S]-binding domain"/>
    <property type="match status" value="1"/>
</dbReference>
<reference evidence="7 8" key="1">
    <citation type="submission" date="2018-06" db="EMBL/GenBank/DDBJ databases">
        <title>Genomic Encyclopedia of Archaeal and Bacterial Type Strains, Phase II (KMG-II): from individual species to whole genera.</title>
        <authorList>
            <person name="Goeker M."/>
        </authorList>
    </citation>
    <scope>NUCLEOTIDE SEQUENCE [LARGE SCALE GENOMIC DNA]</scope>
    <source>
        <strain evidence="7 8">DSM 23446</strain>
    </source>
</reference>
<dbReference type="GO" id="GO:0016491">
    <property type="term" value="F:oxidoreductase activity"/>
    <property type="evidence" value="ECO:0007669"/>
    <property type="project" value="UniProtKB-KW"/>
</dbReference>
<dbReference type="Pfam" id="PF00111">
    <property type="entry name" value="Fer2"/>
    <property type="match status" value="1"/>
</dbReference>
<evidence type="ECO:0000313" key="7">
    <source>
        <dbReference type="EMBL" id="RAI88481.1"/>
    </source>
</evidence>
<keyword evidence="8" id="KW-1185">Reference proteome</keyword>
<evidence type="ECO:0000256" key="3">
    <source>
        <dbReference type="ARBA" id="ARBA00023002"/>
    </source>
</evidence>
<name>A0A327PA61_9BACT</name>
<dbReference type="PANTHER" id="PTHR44379">
    <property type="entry name" value="OXIDOREDUCTASE WITH IRON-SULFUR SUBUNIT"/>
    <property type="match status" value="1"/>
</dbReference>
<dbReference type="InterPro" id="IPR036884">
    <property type="entry name" value="2Fe-2S-bd_dom_sf"/>
</dbReference>
<dbReference type="GO" id="GO:0051537">
    <property type="term" value="F:2 iron, 2 sulfur cluster binding"/>
    <property type="evidence" value="ECO:0007669"/>
    <property type="project" value="UniProtKB-KW"/>
</dbReference>
<evidence type="ECO:0000256" key="1">
    <source>
        <dbReference type="ARBA" id="ARBA00022714"/>
    </source>
</evidence>
<organism evidence="7 8">
    <name type="scientific">Algoriphagus yeomjeoni</name>
    <dbReference type="NCBI Taxonomy" id="291403"/>
    <lineage>
        <taxon>Bacteria</taxon>
        <taxon>Pseudomonadati</taxon>
        <taxon>Bacteroidota</taxon>
        <taxon>Cytophagia</taxon>
        <taxon>Cytophagales</taxon>
        <taxon>Cyclobacteriaceae</taxon>
        <taxon>Algoriphagus</taxon>
    </lineage>
</organism>
<evidence type="ECO:0000256" key="5">
    <source>
        <dbReference type="ARBA" id="ARBA00023014"/>
    </source>
</evidence>
<dbReference type="Pfam" id="PF01799">
    <property type="entry name" value="Fer2_2"/>
    <property type="match status" value="1"/>
</dbReference>
<evidence type="ECO:0000256" key="4">
    <source>
        <dbReference type="ARBA" id="ARBA00023004"/>
    </source>
</evidence>
<evidence type="ECO:0000313" key="8">
    <source>
        <dbReference type="Proteomes" id="UP000249610"/>
    </source>
</evidence>
<dbReference type="PANTHER" id="PTHR44379:SF2">
    <property type="entry name" value="BLR6218 PROTEIN"/>
    <property type="match status" value="1"/>
</dbReference>
<dbReference type="SUPFAM" id="SSF54292">
    <property type="entry name" value="2Fe-2S ferredoxin-like"/>
    <property type="match status" value="1"/>
</dbReference>
<dbReference type="SUPFAM" id="SSF47741">
    <property type="entry name" value="CO dehydrogenase ISP C-domain like"/>
    <property type="match status" value="1"/>
</dbReference>
<keyword evidence="4" id="KW-0408">Iron</keyword>
<dbReference type="InterPro" id="IPR051452">
    <property type="entry name" value="Diverse_Oxidoreductases"/>
</dbReference>
<accession>A0A327PA61</accession>
<dbReference type="GO" id="GO:0046872">
    <property type="term" value="F:metal ion binding"/>
    <property type="evidence" value="ECO:0007669"/>
    <property type="project" value="UniProtKB-KW"/>
</dbReference>
<dbReference type="InterPro" id="IPR002888">
    <property type="entry name" value="2Fe-2S-bd"/>
</dbReference>
<evidence type="ECO:0000259" key="6">
    <source>
        <dbReference type="PROSITE" id="PS51085"/>
    </source>
</evidence>
<dbReference type="RefSeq" id="WP_111612113.1">
    <property type="nucleotide sequence ID" value="NZ_QLLK01000007.1"/>
</dbReference>
<dbReference type="InterPro" id="IPR012675">
    <property type="entry name" value="Beta-grasp_dom_sf"/>
</dbReference>
<comment type="caution">
    <text evidence="7">The sequence shown here is derived from an EMBL/GenBank/DDBJ whole genome shotgun (WGS) entry which is preliminary data.</text>
</comment>
<dbReference type="CDD" id="cd00207">
    <property type="entry name" value="fer2"/>
    <property type="match status" value="1"/>
</dbReference>
<protein>
    <submittedName>
        <fullName evidence="7">Isoquinoline 1-oxidoreductase alpha subunit</fullName>
    </submittedName>
</protein>
<keyword evidence="5" id="KW-0411">Iron-sulfur</keyword>
<keyword evidence="3" id="KW-0560">Oxidoreductase</keyword>
<proteinExistence type="predicted"/>
<dbReference type="PROSITE" id="PS51085">
    <property type="entry name" value="2FE2S_FER_2"/>
    <property type="match status" value="1"/>
</dbReference>
<dbReference type="InterPro" id="IPR006058">
    <property type="entry name" value="2Fe2S_fd_BS"/>
</dbReference>
<gene>
    <name evidence="7" type="ORF">LV83_02781</name>
</gene>
<sequence>MAAYKLEINNQTHDVNVEKGTSLLWVLREHLGLTGTKYGCGIAQCGACTIHIDGNPMKACVLSVDDFSDGQKITTIEGLSKDGDHPVQQAWIEKQAPQCGYCHSGQIMQAVALLEANPTPSRDEIKAFMNGNLCRCGTYLRIIEAIEMAGKTIAAK</sequence>
<dbReference type="PROSITE" id="PS00197">
    <property type="entry name" value="2FE2S_FER_1"/>
    <property type="match status" value="1"/>
</dbReference>
<dbReference type="EMBL" id="QLLK01000007">
    <property type="protein sequence ID" value="RAI88481.1"/>
    <property type="molecule type" value="Genomic_DNA"/>
</dbReference>
<dbReference type="Gene3D" id="3.10.20.30">
    <property type="match status" value="1"/>
</dbReference>
<dbReference type="FunFam" id="1.10.150.120:FF:000003">
    <property type="entry name" value="Carbon monoxide dehydrogenase, small subunit"/>
    <property type="match status" value="1"/>
</dbReference>
<dbReference type="OrthoDB" id="9796880at2"/>
<feature type="domain" description="2Fe-2S ferredoxin-type" evidence="6">
    <location>
        <begin position="2"/>
        <end position="79"/>
    </location>
</feature>